<dbReference type="Pfam" id="PF20150">
    <property type="entry name" value="2EXR"/>
    <property type="match status" value="1"/>
</dbReference>
<dbReference type="OrthoDB" id="3501032at2759"/>
<evidence type="ECO:0000313" key="4">
    <source>
        <dbReference type="Proteomes" id="UP000076744"/>
    </source>
</evidence>
<organism evidence="3 4">
    <name type="scientific">Cordyceps fumosorosea (strain ARSEF 2679)</name>
    <name type="common">Isaria fumosorosea</name>
    <dbReference type="NCBI Taxonomy" id="1081104"/>
    <lineage>
        <taxon>Eukaryota</taxon>
        <taxon>Fungi</taxon>
        <taxon>Dikarya</taxon>
        <taxon>Ascomycota</taxon>
        <taxon>Pezizomycotina</taxon>
        <taxon>Sordariomycetes</taxon>
        <taxon>Hypocreomycetidae</taxon>
        <taxon>Hypocreales</taxon>
        <taxon>Cordycipitaceae</taxon>
        <taxon>Cordyceps</taxon>
    </lineage>
</organism>
<feature type="compositionally biased region" description="Low complexity" evidence="1">
    <location>
        <begin position="463"/>
        <end position="473"/>
    </location>
</feature>
<feature type="domain" description="2EXR" evidence="2">
    <location>
        <begin position="55"/>
        <end position="155"/>
    </location>
</feature>
<dbReference type="AlphaFoldDB" id="A0A167S9S7"/>
<feature type="compositionally biased region" description="Acidic residues" evidence="1">
    <location>
        <begin position="492"/>
        <end position="511"/>
    </location>
</feature>
<dbReference type="STRING" id="1081104.A0A167S9S7"/>
<dbReference type="Proteomes" id="UP000076744">
    <property type="component" value="Unassembled WGS sequence"/>
</dbReference>
<comment type="caution">
    <text evidence="3">The sequence shown here is derived from an EMBL/GenBank/DDBJ whole genome shotgun (WGS) entry which is preliminary data.</text>
</comment>
<evidence type="ECO:0000259" key="2">
    <source>
        <dbReference type="Pfam" id="PF20150"/>
    </source>
</evidence>
<feature type="compositionally biased region" description="Acidic residues" evidence="1">
    <location>
        <begin position="572"/>
        <end position="593"/>
    </location>
</feature>
<gene>
    <name evidence="3" type="ORF">ISF_06340</name>
</gene>
<feature type="compositionally biased region" description="Basic and acidic residues" evidence="1">
    <location>
        <begin position="378"/>
        <end position="394"/>
    </location>
</feature>
<accession>A0A167S9S7</accession>
<dbReference type="GeneID" id="30022632"/>
<feature type="compositionally biased region" description="Basic and acidic residues" evidence="1">
    <location>
        <begin position="18"/>
        <end position="29"/>
    </location>
</feature>
<evidence type="ECO:0000313" key="3">
    <source>
        <dbReference type="EMBL" id="OAA59405.1"/>
    </source>
</evidence>
<keyword evidence="4" id="KW-1185">Reference proteome</keyword>
<dbReference type="InterPro" id="IPR045518">
    <property type="entry name" value="2EXR"/>
</dbReference>
<evidence type="ECO:0000256" key="1">
    <source>
        <dbReference type="SAM" id="MobiDB-lite"/>
    </source>
</evidence>
<feature type="region of interest" description="Disordered" evidence="1">
    <location>
        <begin position="333"/>
        <end position="357"/>
    </location>
</feature>
<feature type="compositionally biased region" description="Acidic residues" evidence="1">
    <location>
        <begin position="341"/>
        <end position="357"/>
    </location>
</feature>
<protein>
    <recommendedName>
        <fullName evidence="2">2EXR domain-containing protein</fullName>
    </recommendedName>
</protein>
<dbReference type="EMBL" id="AZHB01000016">
    <property type="protein sequence ID" value="OAA59405.1"/>
    <property type="molecule type" value="Genomic_DNA"/>
</dbReference>
<dbReference type="RefSeq" id="XP_018702921.1">
    <property type="nucleotide sequence ID" value="XM_018849944.1"/>
</dbReference>
<feature type="compositionally biased region" description="Acidic residues" evidence="1">
    <location>
        <begin position="42"/>
        <end position="52"/>
    </location>
</feature>
<feature type="compositionally biased region" description="Acidic residues" evidence="1">
    <location>
        <begin position="534"/>
        <end position="560"/>
    </location>
</feature>
<feature type="region of interest" description="Disordered" evidence="1">
    <location>
        <begin position="369"/>
        <end position="593"/>
    </location>
</feature>
<sequence length="593" mass="66101">MARQRRHTRAASEGSLSKSEDEAHDHGFFDDEALESAQSTDEGSDSDEEEIDPFPFNRLPPELRVRVWTLFCPDLLGAPRVLDFNLDDSLSPTRSSPCRVVTPGLGLEDQTCALRCVMATNQESRAIAKSKFPDDLLIEDNGQDFTLCANLKTDIAMLDCVPNFPFELGILTPGTTTQVRLDGFSQFIANLALPLHDANFFAGAETDVTSWLRKFRSLQRVFFYTEEERCSGNSLRWCASRHARQYYIETFQKEPGYGEDFTKLVCWPDAQRNPSFTKAHVPKWATTNLTSIQKAAFQDAGVNIYPMVVFDTEAGLELFDKHVATDYLPLKVYDANHDGSDGESETEESDIDEDFEPNGVIEEADAYESDGIDDDEPEIFHESGDEHLDDGRSDDSDDSDGARVPPNQFSSPEPSEDEAGSSVRGRKRRILVDSDDDDGDEPITRPAKRKRVHVLDSDDEPGPAEAAESQASSSDEDEDSGPAKRRKVEVVDIPDSDDGDDSDDSSEEDDDQPQRTSLAGRLQIRGRSRRSPSDEEDSEGEEEEDDEGDEDDEEDEEDGDGNGLIDGMAVESGEDEDEDDEEEDEDEEDEEDE</sequence>
<proteinExistence type="predicted"/>
<feature type="region of interest" description="Disordered" evidence="1">
    <location>
        <begin position="1"/>
        <end position="56"/>
    </location>
</feature>
<name>A0A167S9S7_CORFA</name>
<reference evidence="3 4" key="1">
    <citation type="journal article" date="2016" name="Genome Biol. Evol.">
        <title>Divergent and convergent evolution of fungal pathogenicity.</title>
        <authorList>
            <person name="Shang Y."/>
            <person name="Xiao G."/>
            <person name="Zheng P."/>
            <person name="Cen K."/>
            <person name="Zhan S."/>
            <person name="Wang C."/>
        </authorList>
    </citation>
    <scope>NUCLEOTIDE SEQUENCE [LARGE SCALE GENOMIC DNA]</scope>
    <source>
        <strain evidence="3 4">ARSEF 2679</strain>
    </source>
</reference>